<evidence type="ECO:0000256" key="3">
    <source>
        <dbReference type="ARBA" id="ARBA00022857"/>
    </source>
</evidence>
<evidence type="ECO:0000313" key="11">
    <source>
        <dbReference type="Proteomes" id="UP000539957"/>
    </source>
</evidence>
<feature type="active site" description="Proton acceptor" evidence="7">
    <location>
        <position position="81"/>
    </location>
</feature>
<evidence type="ECO:0000256" key="1">
    <source>
        <dbReference type="ARBA" id="ARBA00004871"/>
    </source>
</evidence>
<accession>A0A7W7IMS0</accession>
<dbReference type="GO" id="GO:0050661">
    <property type="term" value="F:NADP binding"/>
    <property type="evidence" value="ECO:0007669"/>
    <property type="project" value="TreeGrafter"/>
</dbReference>
<evidence type="ECO:0000259" key="9">
    <source>
        <dbReference type="Pfam" id="PF08501"/>
    </source>
</evidence>
<evidence type="ECO:0000256" key="6">
    <source>
        <dbReference type="ARBA" id="ARBA00049442"/>
    </source>
</evidence>
<evidence type="ECO:0000256" key="5">
    <source>
        <dbReference type="ARBA" id="ARBA00023141"/>
    </source>
</evidence>
<evidence type="ECO:0000313" key="10">
    <source>
        <dbReference type="EMBL" id="MBB4796993.1"/>
    </source>
</evidence>
<dbReference type="SUPFAM" id="SSF51735">
    <property type="entry name" value="NAD(P)-binding Rossmann-fold domains"/>
    <property type="match status" value="1"/>
</dbReference>
<feature type="domain" description="Shikimate dehydrogenase substrate binding N-terminal" evidence="9">
    <location>
        <begin position="21"/>
        <end position="103"/>
    </location>
</feature>
<comment type="function">
    <text evidence="7">Involved in the biosynthesis of the chorismate, which leads to the biosynthesis of aromatic amino acids. Catalyzes the reversible NADPH linked reduction of 3-dehydroshikimate (DHSA) to yield shikimate (SA).</text>
</comment>
<keyword evidence="5 7" id="KW-0057">Aromatic amino acid biosynthesis</keyword>
<dbReference type="InterPro" id="IPR006151">
    <property type="entry name" value="Shikm_DH/Glu-tRNA_Rdtase"/>
</dbReference>
<dbReference type="InterPro" id="IPR013708">
    <property type="entry name" value="Shikimate_DH-bd_N"/>
</dbReference>
<comment type="subunit">
    <text evidence="7">Homodimer.</text>
</comment>
<dbReference type="SUPFAM" id="SSF53223">
    <property type="entry name" value="Aminoacid dehydrogenase-like, N-terminal domain"/>
    <property type="match status" value="1"/>
</dbReference>
<dbReference type="CDD" id="cd01065">
    <property type="entry name" value="NAD_bind_Shikimate_DH"/>
    <property type="match status" value="1"/>
</dbReference>
<name>A0A7W7IMS0_9CAUL</name>
<comment type="caution">
    <text evidence="7">Lacks conserved residue(s) required for the propagation of feature annotation.</text>
</comment>
<evidence type="ECO:0000256" key="4">
    <source>
        <dbReference type="ARBA" id="ARBA00023002"/>
    </source>
</evidence>
<dbReference type="GO" id="GO:0004764">
    <property type="term" value="F:shikimate 3-dehydrogenase (NADP+) activity"/>
    <property type="evidence" value="ECO:0007669"/>
    <property type="project" value="UniProtKB-UniRule"/>
</dbReference>
<dbReference type="Pfam" id="PF01488">
    <property type="entry name" value="Shikimate_DH"/>
    <property type="match status" value="1"/>
</dbReference>
<dbReference type="AlphaFoldDB" id="A0A7W7IMS0"/>
<dbReference type="Pfam" id="PF08501">
    <property type="entry name" value="Shikimate_dh_N"/>
    <property type="match status" value="1"/>
</dbReference>
<dbReference type="InterPro" id="IPR046346">
    <property type="entry name" value="Aminoacid_DH-like_N_sf"/>
</dbReference>
<keyword evidence="7" id="KW-0028">Amino-acid biosynthesis</keyword>
<dbReference type="Gene3D" id="3.40.50.720">
    <property type="entry name" value="NAD(P)-binding Rossmann-like Domain"/>
    <property type="match status" value="1"/>
</dbReference>
<organism evidence="10 11">
    <name type="scientific">Brevundimonas bullata</name>
    <dbReference type="NCBI Taxonomy" id="13160"/>
    <lineage>
        <taxon>Bacteria</taxon>
        <taxon>Pseudomonadati</taxon>
        <taxon>Pseudomonadota</taxon>
        <taxon>Alphaproteobacteria</taxon>
        <taxon>Caulobacterales</taxon>
        <taxon>Caulobacteraceae</taxon>
        <taxon>Brevundimonas</taxon>
    </lineage>
</organism>
<evidence type="ECO:0000259" key="8">
    <source>
        <dbReference type="Pfam" id="PF01488"/>
    </source>
</evidence>
<feature type="domain" description="Quinate/shikimate 5-dehydrogenase/glutamyl-tRNA reductase" evidence="8">
    <location>
        <begin position="126"/>
        <end position="204"/>
    </location>
</feature>
<feature type="binding site" evidence="7">
    <location>
        <position position="102"/>
    </location>
    <ligand>
        <name>shikimate</name>
        <dbReference type="ChEBI" id="CHEBI:36208"/>
    </ligand>
</feature>
<protein>
    <recommendedName>
        <fullName evidence="2 7">Shikimate dehydrogenase (NADP(+))</fullName>
        <shortName evidence="7">SDH</shortName>
        <ecNumber evidence="2 7">1.1.1.25</ecNumber>
    </recommendedName>
</protein>
<keyword evidence="4 7" id="KW-0560">Oxidoreductase</keyword>
<feature type="binding site" evidence="7">
    <location>
        <position position="223"/>
    </location>
    <ligand>
        <name>shikimate</name>
        <dbReference type="ChEBI" id="CHEBI:36208"/>
    </ligand>
</feature>
<reference evidence="10 11" key="1">
    <citation type="submission" date="2020-08" db="EMBL/GenBank/DDBJ databases">
        <title>Functional genomics of gut bacteria from endangered species of beetles.</title>
        <authorList>
            <person name="Carlos-Shanley C."/>
        </authorList>
    </citation>
    <scope>NUCLEOTIDE SEQUENCE [LARGE SCALE GENOMIC DNA]</scope>
    <source>
        <strain evidence="10 11">S00123</strain>
    </source>
</reference>
<comment type="caution">
    <text evidence="10">The sequence shown here is derived from an EMBL/GenBank/DDBJ whole genome shotgun (WGS) entry which is preliminary data.</text>
</comment>
<dbReference type="GO" id="GO:0005829">
    <property type="term" value="C:cytosol"/>
    <property type="evidence" value="ECO:0007669"/>
    <property type="project" value="TreeGrafter"/>
</dbReference>
<dbReference type="EMBL" id="JACHKY010000001">
    <property type="protein sequence ID" value="MBB4796993.1"/>
    <property type="molecule type" value="Genomic_DNA"/>
</dbReference>
<feature type="binding site" evidence="7">
    <location>
        <position position="251"/>
    </location>
    <ligand>
        <name>shikimate</name>
        <dbReference type="ChEBI" id="CHEBI:36208"/>
    </ligand>
</feature>
<comment type="pathway">
    <text evidence="1 7">Metabolic intermediate biosynthesis; chorismate biosynthesis; chorismate from D-erythrose 4-phosphate and phosphoenolpyruvate: step 4/7.</text>
</comment>
<evidence type="ECO:0000256" key="7">
    <source>
        <dbReference type="HAMAP-Rule" id="MF_00222"/>
    </source>
</evidence>
<keyword evidence="3 7" id="KW-0521">NADP</keyword>
<dbReference type="GO" id="GO:0009073">
    <property type="term" value="P:aromatic amino acid family biosynthetic process"/>
    <property type="evidence" value="ECO:0007669"/>
    <property type="project" value="UniProtKB-KW"/>
</dbReference>
<feature type="binding site" evidence="7">
    <location>
        <position position="117"/>
    </location>
    <ligand>
        <name>shikimate</name>
        <dbReference type="ChEBI" id="CHEBI:36208"/>
    </ligand>
</feature>
<feature type="binding site" evidence="7">
    <location>
        <position position="244"/>
    </location>
    <ligand>
        <name>NADP(+)</name>
        <dbReference type="ChEBI" id="CHEBI:58349"/>
    </ligand>
</feature>
<dbReference type="EC" id="1.1.1.25" evidence="2 7"/>
<feature type="binding site" evidence="7">
    <location>
        <begin position="29"/>
        <end position="31"/>
    </location>
    <ligand>
        <name>shikimate</name>
        <dbReference type="ChEBI" id="CHEBI:36208"/>
    </ligand>
</feature>
<dbReference type="GO" id="GO:0019632">
    <property type="term" value="P:shikimate metabolic process"/>
    <property type="evidence" value="ECO:0007669"/>
    <property type="project" value="TreeGrafter"/>
</dbReference>
<sequence>MSPSPALGKNRITGAAMLAGIAGQPVTHSLSPVIHNAWLEAGDIDGAYMPFAPNDAAGFDALVTAGRAGLVQGLNVTAPFKEQAFALADEASQAAQATGSANILVFDNGRVLADSSDGVGVLYALAEQAPALNLKGAVVVMLGAGGAARAGAGALIEAGAQIRILNRSRDRAEALAADLGPAVSVADETALAEADLVINALSVQPSIDLSVLKPNAVVMDMTYKPVVTPFLAAARARGLTTVDGLAMLIGQAAPSFTALYRRPPPPMDLRALLLAHLGEAA</sequence>
<feature type="binding site" evidence="7">
    <location>
        <begin position="143"/>
        <end position="147"/>
    </location>
    <ligand>
        <name>NADP(+)</name>
        <dbReference type="ChEBI" id="CHEBI:58349"/>
    </ligand>
</feature>
<proteinExistence type="inferred from homology"/>
<feature type="binding site" evidence="7">
    <location>
        <position position="221"/>
    </location>
    <ligand>
        <name>NADP(+)</name>
        <dbReference type="ChEBI" id="CHEBI:58349"/>
    </ligand>
</feature>
<dbReference type="UniPathway" id="UPA00053">
    <property type="reaction ID" value="UER00087"/>
</dbReference>
<dbReference type="PANTHER" id="PTHR21089">
    <property type="entry name" value="SHIKIMATE DEHYDROGENASE"/>
    <property type="match status" value="1"/>
</dbReference>
<dbReference type="Gene3D" id="3.40.50.10860">
    <property type="entry name" value="Leucine Dehydrogenase, chain A, domain 1"/>
    <property type="match status" value="1"/>
</dbReference>
<dbReference type="HAMAP" id="MF_00222">
    <property type="entry name" value="Shikimate_DH_AroE"/>
    <property type="match status" value="1"/>
</dbReference>
<dbReference type="Proteomes" id="UP000539957">
    <property type="component" value="Unassembled WGS sequence"/>
</dbReference>
<feature type="binding site" evidence="7">
    <location>
        <position position="77"/>
    </location>
    <ligand>
        <name>shikimate</name>
        <dbReference type="ChEBI" id="CHEBI:36208"/>
    </ligand>
</feature>
<dbReference type="GO" id="GO:0008652">
    <property type="term" value="P:amino acid biosynthetic process"/>
    <property type="evidence" value="ECO:0007669"/>
    <property type="project" value="UniProtKB-KW"/>
</dbReference>
<keyword evidence="11" id="KW-1185">Reference proteome</keyword>
<dbReference type="PANTHER" id="PTHR21089:SF1">
    <property type="entry name" value="BIFUNCTIONAL 3-DEHYDROQUINATE DEHYDRATASE_SHIKIMATE DEHYDROGENASE, CHLOROPLASTIC"/>
    <property type="match status" value="1"/>
</dbReference>
<evidence type="ECO:0000256" key="2">
    <source>
        <dbReference type="ARBA" id="ARBA00012962"/>
    </source>
</evidence>
<comment type="similarity">
    <text evidence="7">Belongs to the shikimate dehydrogenase family.</text>
</comment>
<dbReference type="GO" id="GO:0009423">
    <property type="term" value="P:chorismate biosynthetic process"/>
    <property type="evidence" value="ECO:0007669"/>
    <property type="project" value="UniProtKB-UniRule"/>
</dbReference>
<dbReference type="InterPro" id="IPR022893">
    <property type="entry name" value="Shikimate_DH_fam"/>
</dbReference>
<gene>
    <name evidence="7" type="primary">aroE</name>
    <name evidence="10" type="ORF">HNP32_000707</name>
</gene>
<dbReference type="InterPro" id="IPR036291">
    <property type="entry name" value="NAD(P)-bd_dom_sf"/>
</dbReference>
<comment type="catalytic activity">
    <reaction evidence="6 7">
        <text>shikimate + NADP(+) = 3-dehydroshikimate + NADPH + H(+)</text>
        <dbReference type="Rhea" id="RHEA:17737"/>
        <dbReference type="ChEBI" id="CHEBI:15378"/>
        <dbReference type="ChEBI" id="CHEBI:16630"/>
        <dbReference type="ChEBI" id="CHEBI:36208"/>
        <dbReference type="ChEBI" id="CHEBI:57783"/>
        <dbReference type="ChEBI" id="CHEBI:58349"/>
        <dbReference type="EC" id="1.1.1.25"/>
    </reaction>
</comment>